<feature type="transmembrane region" description="Helical" evidence="1">
    <location>
        <begin position="122"/>
        <end position="142"/>
    </location>
</feature>
<reference evidence="2 3" key="1">
    <citation type="submission" date="2020-03" db="EMBL/GenBank/DDBJ databases">
        <title>WGS of the type strain of Planosporangium spp.</title>
        <authorList>
            <person name="Thawai C."/>
        </authorList>
    </citation>
    <scope>NUCLEOTIDE SEQUENCE [LARGE SCALE GENOMIC DNA]</scope>
    <source>
        <strain evidence="2 3">TBRC 5610</strain>
    </source>
</reference>
<dbReference type="Pfam" id="PF07077">
    <property type="entry name" value="DUF1345"/>
    <property type="match status" value="1"/>
</dbReference>
<gene>
    <name evidence="2" type="ORF">HC031_22020</name>
</gene>
<evidence type="ECO:0000313" key="3">
    <source>
        <dbReference type="Proteomes" id="UP000722989"/>
    </source>
</evidence>
<evidence type="ECO:0000313" key="2">
    <source>
        <dbReference type="EMBL" id="NJC72374.1"/>
    </source>
</evidence>
<dbReference type="InterPro" id="IPR009781">
    <property type="entry name" value="DUF1345"/>
</dbReference>
<proteinExistence type="predicted"/>
<comment type="caution">
    <text evidence="2">The sequence shown here is derived from an EMBL/GenBank/DDBJ whole genome shotgun (WGS) entry which is preliminary data.</text>
</comment>
<accession>A0ABX0Y1Z4</accession>
<protein>
    <submittedName>
        <fullName evidence="2">DUF1345 domain-containing protein</fullName>
    </submittedName>
</protein>
<dbReference type="EMBL" id="JAATVY010000018">
    <property type="protein sequence ID" value="NJC72374.1"/>
    <property type="molecule type" value="Genomic_DNA"/>
</dbReference>
<keyword evidence="3" id="KW-1185">Reference proteome</keyword>
<keyword evidence="1" id="KW-1133">Transmembrane helix</keyword>
<organism evidence="2 3">
    <name type="scientific">Planosporangium thailandense</name>
    <dbReference type="NCBI Taxonomy" id="765197"/>
    <lineage>
        <taxon>Bacteria</taxon>
        <taxon>Bacillati</taxon>
        <taxon>Actinomycetota</taxon>
        <taxon>Actinomycetes</taxon>
        <taxon>Micromonosporales</taxon>
        <taxon>Micromonosporaceae</taxon>
        <taxon>Planosporangium</taxon>
    </lineage>
</organism>
<dbReference type="Proteomes" id="UP000722989">
    <property type="component" value="Unassembled WGS sequence"/>
</dbReference>
<dbReference type="RefSeq" id="WP_167927284.1">
    <property type="nucleotide sequence ID" value="NZ_JAATVY010000018.1"/>
</dbReference>
<feature type="transmembrane region" description="Helical" evidence="1">
    <location>
        <begin position="53"/>
        <end position="71"/>
    </location>
</feature>
<feature type="transmembrane region" description="Helical" evidence="1">
    <location>
        <begin position="25"/>
        <end position="47"/>
    </location>
</feature>
<keyword evidence="1" id="KW-0472">Membrane</keyword>
<keyword evidence="1" id="KW-0812">Transmembrane</keyword>
<feature type="transmembrane region" description="Helical" evidence="1">
    <location>
        <begin position="92"/>
        <end position="110"/>
    </location>
</feature>
<name>A0ABX0Y1Z4_9ACTN</name>
<feature type="transmembrane region" description="Helical" evidence="1">
    <location>
        <begin position="203"/>
        <end position="223"/>
    </location>
</feature>
<sequence length="225" mass="23856">MLREAGESRDSGGRTGHGVSARRRVAVAGAVGVVVAALSPLVLPVALAPLTGWDVAAVTFVLWVWLSIWRLDGQQTARHAEREDPTRAASDAVLLSAAVVSLAAIGFVIVQSGSGGGLQRGVQIGFGIASVVLSWSVIHTVFTLRYARMYYEGGDGGIDFHDRAKPRYSDFAYLAFTVGMTFQVSDTEVNASAIRATILRHALLSYLFGTVIIALTINLVAGLTK</sequence>
<evidence type="ECO:0000256" key="1">
    <source>
        <dbReference type="SAM" id="Phobius"/>
    </source>
</evidence>